<dbReference type="EMBL" id="BARW01039228">
    <property type="protein sequence ID" value="GAJ18869.1"/>
    <property type="molecule type" value="Genomic_DNA"/>
</dbReference>
<proteinExistence type="predicted"/>
<evidence type="ECO:0000313" key="2">
    <source>
        <dbReference type="EMBL" id="GAJ18869.1"/>
    </source>
</evidence>
<feature type="domain" description="PDZ" evidence="1">
    <location>
        <begin position="29"/>
        <end position="115"/>
    </location>
</feature>
<dbReference type="PROSITE" id="PS50106">
    <property type="entry name" value="PDZ"/>
    <property type="match status" value="1"/>
</dbReference>
<feature type="non-terminal residue" evidence="2">
    <location>
        <position position="126"/>
    </location>
</feature>
<dbReference type="InterPro" id="IPR001478">
    <property type="entry name" value="PDZ"/>
</dbReference>
<dbReference type="InterPro" id="IPR036034">
    <property type="entry name" value="PDZ_sf"/>
</dbReference>
<dbReference type="SUPFAM" id="SSF50156">
    <property type="entry name" value="PDZ domain-like"/>
    <property type="match status" value="1"/>
</dbReference>
<reference evidence="2" key="1">
    <citation type="journal article" date="2014" name="Front. Microbiol.">
        <title>High frequency of phylogenetically diverse reductive dehalogenase-homologous genes in deep subseafloor sedimentary metagenomes.</title>
        <authorList>
            <person name="Kawai M."/>
            <person name="Futagami T."/>
            <person name="Toyoda A."/>
            <person name="Takaki Y."/>
            <person name="Nishi S."/>
            <person name="Hori S."/>
            <person name="Arai W."/>
            <person name="Tsubouchi T."/>
            <person name="Morono Y."/>
            <person name="Uchiyama I."/>
            <person name="Ito T."/>
            <person name="Fujiyama A."/>
            <person name="Inagaki F."/>
            <person name="Takami H."/>
        </authorList>
    </citation>
    <scope>NUCLEOTIDE SEQUENCE</scope>
    <source>
        <strain evidence="2">Expedition CK06-06</strain>
    </source>
</reference>
<dbReference type="SMART" id="SM00228">
    <property type="entry name" value="PDZ"/>
    <property type="match status" value="1"/>
</dbReference>
<protein>
    <recommendedName>
        <fullName evidence="1">PDZ domain-containing protein</fullName>
    </recommendedName>
</protein>
<gene>
    <name evidence="2" type="ORF">S12H4_59843</name>
</gene>
<dbReference type="CDD" id="cd06782">
    <property type="entry name" value="cpPDZ_CPP-like"/>
    <property type="match status" value="1"/>
</dbReference>
<sequence>MEIMRARIEFLVNDGKISSFLITENDEDVAKLDELTKGDIGVRFEWTAGDRPEKGIRVLEVIENSPAQKAGIKVGDLIVAVDGVSCSQMTRPLEVQLRIMGPVGIKVLLTILREGMANPIDIEVIR</sequence>
<comment type="caution">
    <text evidence="2">The sequence shown here is derived from an EMBL/GenBank/DDBJ whole genome shotgun (WGS) entry which is preliminary data.</text>
</comment>
<organism evidence="2">
    <name type="scientific">marine sediment metagenome</name>
    <dbReference type="NCBI Taxonomy" id="412755"/>
    <lineage>
        <taxon>unclassified sequences</taxon>
        <taxon>metagenomes</taxon>
        <taxon>ecological metagenomes</taxon>
    </lineage>
</organism>
<dbReference type="AlphaFoldDB" id="X1UMX6"/>
<accession>X1UMX6</accession>
<name>X1UMX6_9ZZZZ</name>
<dbReference type="Pfam" id="PF17820">
    <property type="entry name" value="PDZ_6"/>
    <property type="match status" value="1"/>
</dbReference>
<dbReference type="Gene3D" id="2.30.42.10">
    <property type="match status" value="1"/>
</dbReference>
<dbReference type="InterPro" id="IPR041489">
    <property type="entry name" value="PDZ_6"/>
</dbReference>
<evidence type="ECO:0000259" key="1">
    <source>
        <dbReference type="PROSITE" id="PS50106"/>
    </source>
</evidence>